<feature type="chain" id="PRO_5043335827" evidence="1">
    <location>
        <begin position="28"/>
        <end position="149"/>
    </location>
</feature>
<name>A0AAU7DVV8_9MICO</name>
<feature type="signal peptide" evidence="1">
    <location>
        <begin position="1"/>
        <end position="27"/>
    </location>
</feature>
<proteinExistence type="predicted"/>
<gene>
    <name evidence="2" type="ORF">V5R04_12905</name>
</gene>
<dbReference type="AlphaFoldDB" id="A0AAU7DVV8"/>
<organism evidence="2">
    <name type="scientific">Jonesiaceae bacterium BS-20</name>
    <dbReference type="NCBI Taxonomy" id="3120821"/>
    <lineage>
        <taxon>Bacteria</taxon>
        <taxon>Bacillati</taxon>
        <taxon>Actinomycetota</taxon>
        <taxon>Actinomycetes</taxon>
        <taxon>Micrococcales</taxon>
        <taxon>Jonesiaceae</taxon>
    </lineage>
</organism>
<protein>
    <submittedName>
        <fullName evidence="2">Uncharacterized protein</fullName>
    </submittedName>
</protein>
<keyword evidence="1" id="KW-0732">Signal</keyword>
<evidence type="ECO:0000256" key="1">
    <source>
        <dbReference type="SAM" id="SignalP"/>
    </source>
</evidence>
<sequence length="149" mass="15493">MKSKTTRLAAASVLAITIPLAPTAALASPDTAPSGLNHAKAFAHQLDGNANRTGFASTLSTPHRAAVLHAVDSAIAASTEAITAIKSAQKATTYLADQAREDIQDAITALQAAIAEATYVLDEIPQAGLAFDLLSEIRQDMRLLESQLS</sequence>
<reference evidence="2" key="1">
    <citation type="submission" date="2024-02" db="EMBL/GenBank/DDBJ databases">
        <title>Tomenella chthoni gen. nov. sp. nov., a member of the family Jonesiaceae isolated from bat guano.</title>
        <authorList>
            <person name="Miller S.L."/>
            <person name="King J."/>
            <person name="Sankaranarayanan K."/>
            <person name="Lawson P.A."/>
        </authorList>
    </citation>
    <scope>NUCLEOTIDE SEQUENCE</scope>
    <source>
        <strain evidence="2">BS-20</strain>
    </source>
</reference>
<dbReference type="EMBL" id="CP146203">
    <property type="protein sequence ID" value="XBH21103.1"/>
    <property type="molecule type" value="Genomic_DNA"/>
</dbReference>
<accession>A0AAU7DVV8</accession>
<evidence type="ECO:0000313" key="2">
    <source>
        <dbReference type="EMBL" id="XBH21103.1"/>
    </source>
</evidence>